<organism evidence="3 4">
    <name type="scientific">Actinomadura fibrosa</name>
    <dbReference type="NCBI Taxonomy" id="111802"/>
    <lineage>
        <taxon>Bacteria</taxon>
        <taxon>Bacillati</taxon>
        <taxon>Actinomycetota</taxon>
        <taxon>Actinomycetes</taxon>
        <taxon>Streptosporangiales</taxon>
        <taxon>Thermomonosporaceae</taxon>
        <taxon>Actinomadura</taxon>
    </lineage>
</organism>
<proteinExistence type="predicted"/>
<feature type="chain" id="PRO_5046086459" evidence="2">
    <location>
        <begin position="18"/>
        <end position="169"/>
    </location>
</feature>
<feature type="region of interest" description="Disordered" evidence="1">
    <location>
        <begin position="16"/>
        <end position="38"/>
    </location>
</feature>
<dbReference type="Proteomes" id="UP001597063">
    <property type="component" value="Unassembled WGS sequence"/>
</dbReference>
<keyword evidence="4" id="KW-1185">Reference proteome</keyword>
<evidence type="ECO:0000256" key="2">
    <source>
        <dbReference type="SAM" id="SignalP"/>
    </source>
</evidence>
<evidence type="ECO:0000256" key="1">
    <source>
        <dbReference type="SAM" id="MobiDB-lite"/>
    </source>
</evidence>
<comment type="caution">
    <text evidence="3">The sequence shown here is derived from an EMBL/GenBank/DDBJ whole genome shotgun (WGS) entry which is preliminary data.</text>
</comment>
<evidence type="ECO:0000313" key="4">
    <source>
        <dbReference type="Proteomes" id="UP001597063"/>
    </source>
</evidence>
<accession>A0ABW2XHS9</accession>
<gene>
    <name evidence="3" type="ORF">ACFQZM_06010</name>
</gene>
<dbReference type="EMBL" id="JBHTGP010000003">
    <property type="protein sequence ID" value="MFD0684041.1"/>
    <property type="molecule type" value="Genomic_DNA"/>
</dbReference>
<protein>
    <submittedName>
        <fullName evidence="3">Uncharacterized protein</fullName>
    </submittedName>
</protein>
<feature type="signal peptide" evidence="2">
    <location>
        <begin position="1"/>
        <end position="17"/>
    </location>
</feature>
<reference evidence="4" key="1">
    <citation type="journal article" date="2019" name="Int. J. Syst. Evol. Microbiol.">
        <title>The Global Catalogue of Microorganisms (GCM) 10K type strain sequencing project: providing services to taxonomists for standard genome sequencing and annotation.</title>
        <authorList>
            <consortium name="The Broad Institute Genomics Platform"/>
            <consortium name="The Broad Institute Genome Sequencing Center for Infectious Disease"/>
            <person name="Wu L."/>
            <person name="Ma J."/>
        </authorList>
    </citation>
    <scope>NUCLEOTIDE SEQUENCE [LARGE SCALE GENOMIC DNA]</scope>
    <source>
        <strain evidence="4">JCM 9371</strain>
    </source>
</reference>
<sequence length="169" mass="18134">MMAGAAALIVMAPPASASAPKPLPARTVPPRIDETQVPDSLPLDEQYAKYVLRVNGIGWRSTGNCSDRTKHTCTSFEGLRWGTVKGLLDFAAESGCEITVTGGTERGHAGGTYSHANGYKLDIAPTPCVDRAIARYPSEGRRGDGAALYRAPDGTLFARESDHWDILFR</sequence>
<keyword evidence="2" id="KW-0732">Signal</keyword>
<name>A0ABW2XHS9_9ACTN</name>
<dbReference type="RefSeq" id="WP_207399415.1">
    <property type="nucleotide sequence ID" value="NZ_CAACUY010000002.1"/>
</dbReference>
<evidence type="ECO:0000313" key="3">
    <source>
        <dbReference type="EMBL" id="MFD0684041.1"/>
    </source>
</evidence>